<gene>
    <name evidence="1" type="ORF">IMG5_184800</name>
</gene>
<reference evidence="1 2" key="1">
    <citation type="submission" date="2011-07" db="EMBL/GenBank/DDBJ databases">
        <authorList>
            <person name="Coyne R."/>
            <person name="Brami D."/>
            <person name="Johnson J."/>
            <person name="Hostetler J."/>
            <person name="Hannick L."/>
            <person name="Clark T."/>
            <person name="Cassidy-Hanley D."/>
            <person name="Inman J."/>
        </authorList>
    </citation>
    <scope>NUCLEOTIDE SEQUENCE [LARGE SCALE GENOMIC DNA]</scope>
    <source>
        <strain evidence="1 2">G5</strain>
    </source>
</reference>
<proteinExistence type="predicted"/>
<dbReference type="RefSeq" id="XP_004027355.1">
    <property type="nucleotide sequence ID" value="XM_004027306.1"/>
</dbReference>
<evidence type="ECO:0000313" key="2">
    <source>
        <dbReference type="Proteomes" id="UP000008983"/>
    </source>
</evidence>
<organism evidence="1 2">
    <name type="scientific">Ichthyophthirius multifiliis</name>
    <name type="common">White spot disease agent</name>
    <name type="synonym">Ich</name>
    <dbReference type="NCBI Taxonomy" id="5932"/>
    <lineage>
        <taxon>Eukaryota</taxon>
        <taxon>Sar</taxon>
        <taxon>Alveolata</taxon>
        <taxon>Ciliophora</taxon>
        <taxon>Intramacronucleata</taxon>
        <taxon>Oligohymenophorea</taxon>
        <taxon>Hymenostomatida</taxon>
        <taxon>Ophryoglenina</taxon>
        <taxon>Ichthyophthirius</taxon>
    </lineage>
</organism>
<protein>
    <submittedName>
        <fullName evidence="1">Uncharacterized protein</fullName>
    </submittedName>
</protein>
<accession>G0R3D6</accession>
<dbReference type="AlphaFoldDB" id="G0R3D6"/>
<name>G0R3D6_ICHMU</name>
<dbReference type="GeneID" id="14904093"/>
<dbReference type="InParanoid" id="G0R3D6"/>
<evidence type="ECO:0000313" key="1">
    <source>
        <dbReference type="EMBL" id="EGR28010.1"/>
    </source>
</evidence>
<dbReference type="Proteomes" id="UP000008983">
    <property type="component" value="Unassembled WGS sequence"/>
</dbReference>
<dbReference type="EMBL" id="GL984300">
    <property type="protein sequence ID" value="EGR28010.1"/>
    <property type="molecule type" value="Genomic_DNA"/>
</dbReference>
<sequence>MEYKEIKNKENIMIQHKRKTQESNKEYKKILYSKKFKNKINNIQLIYQNKKKKYMINYNNKEKIYQKFQLILNLKKLKIVNNKKNCNQKKKEKNIMNKKNKNQQKEKIIYCKKNIY</sequence>
<keyword evidence="2" id="KW-1185">Reference proteome</keyword>